<sequence>MPVSFSAAPHNTDVVSGLCAYTPEQLLEASSPTDHNTMDEVLQCGFSNVSNPGRNLETPLTDMTVPGTNGFVHTVIEAYNRHHALILRPDDIWLSILCQLNFHVNAHAELLRASFVSHSGRRDLKIVEVGTRHSVDFAAMTERMVGLVSEQVVDPTLVQWALPSFSTTTATDKTASSVLLLATLRQYFRPVYIATRCGIPHVTLEGTKTDWVDVLQRAEKLKEYGVEAIAWYHLLRPVLMRFVAAFDAPESKENVEFWSRVLHLESFGSGPEYYSGWINAFNAFSEKGEWIGPKLNLNHTGPESPETLTAAEFWTRYGVKDTRSGQAKLVIDDTPYHHIDTNYIPHGFTTLDVKLIDNDVEYKCAITAGMVGMHCVSSCESQEGLTDTVRPVSGWWLYTKVEEKRQRDSEMVASRSASRPSRGGVAVRDFGIRRGGRGVK</sequence>
<dbReference type="InterPro" id="IPR025533">
    <property type="entry name" value="DUF4419"/>
</dbReference>
<reference evidence="1" key="1">
    <citation type="submission" date="2023-03" db="EMBL/GenBank/DDBJ databases">
        <title>Massive genome expansion in bonnet fungi (Mycena s.s.) driven by repeated elements and novel gene families across ecological guilds.</title>
        <authorList>
            <consortium name="Lawrence Berkeley National Laboratory"/>
            <person name="Harder C.B."/>
            <person name="Miyauchi S."/>
            <person name="Viragh M."/>
            <person name="Kuo A."/>
            <person name="Thoen E."/>
            <person name="Andreopoulos B."/>
            <person name="Lu D."/>
            <person name="Skrede I."/>
            <person name="Drula E."/>
            <person name="Henrissat B."/>
            <person name="Morin E."/>
            <person name="Kohler A."/>
            <person name="Barry K."/>
            <person name="LaButti K."/>
            <person name="Morin E."/>
            <person name="Salamov A."/>
            <person name="Lipzen A."/>
            <person name="Mereny Z."/>
            <person name="Hegedus B."/>
            <person name="Baldrian P."/>
            <person name="Stursova M."/>
            <person name="Weitz H."/>
            <person name="Taylor A."/>
            <person name="Grigoriev I.V."/>
            <person name="Nagy L.G."/>
            <person name="Martin F."/>
            <person name="Kauserud H."/>
        </authorList>
    </citation>
    <scope>NUCLEOTIDE SEQUENCE</scope>
    <source>
        <strain evidence="1">9284</strain>
    </source>
</reference>
<dbReference type="PANTHER" id="PTHR31252">
    <property type="entry name" value="DUF4419 DOMAIN-CONTAINING PROTEIN"/>
    <property type="match status" value="1"/>
</dbReference>
<dbReference type="Pfam" id="PF14388">
    <property type="entry name" value="DUF4419"/>
    <property type="match status" value="1"/>
</dbReference>
<evidence type="ECO:0000313" key="2">
    <source>
        <dbReference type="Proteomes" id="UP001221142"/>
    </source>
</evidence>
<dbReference type="EMBL" id="JARKIF010000006">
    <property type="protein sequence ID" value="KAJ7636630.1"/>
    <property type="molecule type" value="Genomic_DNA"/>
</dbReference>
<organism evidence="1 2">
    <name type="scientific">Roridomyces roridus</name>
    <dbReference type="NCBI Taxonomy" id="1738132"/>
    <lineage>
        <taxon>Eukaryota</taxon>
        <taxon>Fungi</taxon>
        <taxon>Dikarya</taxon>
        <taxon>Basidiomycota</taxon>
        <taxon>Agaricomycotina</taxon>
        <taxon>Agaricomycetes</taxon>
        <taxon>Agaricomycetidae</taxon>
        <taxon>Agaricales</taxon>
        <taxon>Marasmiineae</taxon>
        <taxon>Mycenaceae</taxon>
        <taxon>Roridomyces</taxon>
    </lineage>
</organism>
<protein>
    <submittedName>
        <fullName evidence="1">Uncharacterized protein</fullName>
    </submittedName>
</protein>
<accession>A0AAD7FQ38</accession>
<keyword evidence="2" id="KW-1185">Reference proteome</keyword>
<proteinExistence type="predicted"/>
<dbReference type="AlphaFoldDB" id="A0AAD7FQ38"/>
<evidence type="ECO:0000313" key="1">
    <source>
        <dbReference type="EMBL" id="KAJ7636630.1"/>
    </source>
</evidence>
<name>A0AAD7FQ38_9AGAR</name>
<comment type="caution">
    <text evidence="1">The sequence shown here is derived from an EMBL/GenBank/DDBJ whole genome shotgun (WGS) entry which is preliminary data.</text>
</comment>
<dbReference type="PANTHER" id="PTHR31252:SF11">
    <property type="entry name" value="DUF4419 DOMAIN-CONTAINING PROTEIN"/>
    <property type="match status" value="1"/>
</dbReference>
<dbReference type="Proteomes" id="UP001221142">
    <property type="component" value="Unassembled WGS sequence"/>
</dbReference>
<gene>
    <name evidence="1" type="ORF">FB45DRAFT_828825</name>
</gene>